<accession>A0ABN3WB18</accession>
<name>A0ABN3WB18_9ACTN</name>
<reference evidence="2 3" key="1">
    <citation type="journal article" date="2019" name="Int. J. Syst. Evol. Microbiol.">
        <title>The Global Catalogue of Microorganisms (GCM) 10K type strain sequencing project: providing services to taxonomists for standard genome sequencing and annotation.</title>
        <authorList>
            <consortium name="The Broad Institute Genomics Platform"/>
            <consortium name="The Broad Institute Genome Sequencing Center for Infectious Disease"/>
            <person name="Wu L."/>
            <person name="Ma J."/>
        </authorList>
    </citation>
    <scope>NUCLEOTIDE SEQUENCE [LARGE SCALE GENOMIC DNA]</scope>
    <source>
        <strain evidence="2 3">JCM 6242</strain>
    </source>
</reference>
<feature type="region of interest" description="Disordered" evidence="1">
    <location>
        <begin position="19"/>
        <end position="69"/>
    </location>
</feature>
<protein>
    <submittedName>
        <fullName evidence="2">Uncharacterized protein</fullName>
    </submittedName>
</protein>
<feature type="region of interest" description="Disordered" evidence="1">
    <location>
        <begin position="255"/>
        <end position="285"/>
    </location>
</feature>
<keyword evidence="3" id="KW-1185">Reference proteome</keyword>
<evidence type="ECO:0000313" key="2">
    <source>
        <dbReference type="EMBL" id="GAA2906723.1"/>
    </source>
</evidence>
<organism evidence="2 3">
    <name type="scientific">Streptosporangium fragile</name>
    <dbReference type="NCBI Taxonomy" id="46186"/>
    <lineage>
        <taxon>Bacteria</taxon>
        <taxon>Bacillati</taxon>
        <taxon>Actinomycetota</taxon>
        <taxon>Actinomycetes</taxon>
        <taxon>Streptosporangiales</taxon>
        <taxon>Streptosporangiaceae</taxon>
        <taxon>Streptosporangium</taxon>
    </lineage>
</organism>
<evidence type="ECO:0000256" key="1">
    <source>
        <dbReference type="SAM" id="MobiDB-lite"/>
    </source>
</evidence>
<dbReference type="Proteomes" id="UP001500831">
    <property type="component" value="Unassembled WGS sequence"/>
</dbReference>
<evidence type="ECO:0000313" key="3">
    <source>
        <dbReference type="Proteomes" id="UP001500831"/>
    </source>
</evidence>
<gene>
    <name evidence="2" type="ORF">GCM10010517_72940</name>
</gene>
<proteinExistence type="predicted"/>
<comment type="caution">
    <text evidence="2">The sequence shown here is derived from an EMBL/GenBank/DDBJ whole genome shotgun (WGS) entry which is preliminary data.</text>
</comment>
<dbReference type="EMBL" id="BAAAVI010000087">
    <property type="protein sequence ID" value="GAA2906723.1"/>
    <property type="molecule type" value="Genomic_DNA"/>
</dbReference>
<sequence>MTAAALFMGVCACEPAVPPSVADGPAPSVPSGEVASPNTTALPGTASPERLGPSQTPPPVPSPIRKAETPFARTYPRTKILWIPAKDTMSRSVVGVLPDGRLLVRKFSRYLPYLDHVDIFDPVTGRSTVWHHKEEESYTTTAAAHDTRVVRLIENDEPGGWILEATDMRTGLTREVMNTWGGPGWYCGNAWQYPIDLQFHRGELYFSRCVTGAAGDVGVYRMGPGDEIPRLWLRGLYDILWEGDTFLARSPVVANSSDPGEFTDSPPARYGPDGARRGAPDPASHIAQVNTDRDRLEYGDGTAAGMSPRAKNVDISRHGRFAAWREGGVGWLLDARTRVAVRLPGQATDEVSISNAGYLHWKTAGGYNVLDLATLNSRG</sequence>